<accession>A0AAW3ZNL5</accession>
<proteinExistence type="predicted"/>
<name>A0AAW3ZNL5_9GAMM</name>
<comment type="caution">
    <text evidence="2">The sequence shown here is derived from an EMBL/GenBank/DDBJ whole genome shotgun (WGS) entry which is preliminary data.</text>
</comment>
<evidence type="ECO:0000313" key="3">
    <source>
        <dbReference type="Proteomes" id="UP000613768"/>
    </source>
</evidence>
<evidence type="ECO:0000256" key="1">
    <source>
        <dbReference type="SAM" id="Phobius"/>
    </source>
</evidence>
<dbReference type="Pfam" id="PF10027">
    <property type="entry name" value="DUF2269"/>
    <property type="match status" value="1"/>
</dbReference>
<evidence type="ECO:0000313" key="2">
    <source>
        <dbReference type="EMBL" id="MBD8526764.1"/>
    </source>
</evidence>
<keyword evidence="3" id="KW-1185">Reference proteome</keyword>
<feature type="transmembrane region" description="Helical" evidence="1">
    <location>
        <begin position="83"/>
        <end position="103"/>
    </location>
</feature>
<sequence length="155" mass="17649">MEWYFPLKLLHILSSTLLFGTGLGTAFFALSAHRSGDLATIAHTWRHVVWADNLFTWPAVVLQPITGYLLIDRLGLSLSTPWILYSLILYLLIGLCWLPVLWLQARLRDLALTAQRSGNALGDDYRRLFRYWFALGWPAFVSVIAIFALMVLKPS</sequence>
<protein>
    <submittedName>
        <fullName evidence="2">DUF2269 domain-containing protein</fullName>
    </submittedName>
</protein>
<organism evidence="2 3">
    <name type="scientific">Pseudomarimonas arenosa</name>
    <dbReference type="NCBI Taxonomy" id="2774145"/>
    <lineage>
        <taxon>Bacteria</taxon>
        <taxon>Pseudomonadati</taxon>
        <taxon>Pseudomonadota</taxon>
        <taxon>Gammaproteobacteria</taxon>
        <taxon>Lysobacterales</taxon>
        <taxon>Lysobacteraceae</taxon>
        <taxon>Pseudomarimonas</taxon>
    </lineage>
</organism>
<dbReference type="Proteomes" id="UP000613768">
    <property type="component" value="Unassembled WGS sequence"/>
</dbReference>
<feature type="transmembrane region" description="Helical" evidence="1">
    <location>
        <begin position="54"/>
        <end position="71"/>
    </location>
</feature>
<keyword evidence="1" id="KW-0812">Transmembrane</keyword>
<feature type="transmembrane region" description="Helical" evidence="1">
    <location>
        <begin position="12"/>
        <end position="33"/>
    </location>
</feature>
<dbReference type="AlphaFoldDB" id="A0AAW3ZNL5"/>
<reference evidence="2 3" key="1">
    <citation type="submission" date="2020-09" db="EMBL/GenBank/DDBJ databases">
        <title>Pseudoxanthomonas sp. CAU 1598 isolated from sand of Yaerae Beach.</title>
        <authorList>
            <person name="Kim W."/>
        </authorList>
    </citation>
    <scope>NUCLEOTIDE SEQUENCE [LARGE SCALE GENOMIC DNA]</scope>
    <source>
        <strain evidence="2 3">CAU 1598</strain>
    </source>
</reference>
<keyword evidence="1" id="KW-0472">Membrane</keyword>
<keyword evidence="1" id="KW-1133">Transmembrane helix</keyword>
<gene>
    <name evidence="2" type="ORF">IFO71_13560</name>
</gene>
<feature type="transmembrane region" description="Helical" evidence="1">
    <location>
        <begin position="131"/>
        <end position="152"/>
    </location>
</feature>
<dbReference type="EMBL" id="JACYTR010000030">
    <property type="protein sequence ID" value="MBD8526764.1"/>
    <property type="molecule type" value="Genomic_DNA"/>
</dbReference>
<dbReference type="InterPro" id="IPR018729">
    <property type="entry name" value="DUF2269_transmembrane"/>
</dbReference>